<evidence type="ECO:0000313" key="3">
    <source>
        <dbReference type="Proteomes" id="UP000272051"/>
    </source>
</evidence>
<dbReference type="AlphaFoldDB" id="A0A497EWP1"/>
<evidence type="ECO:0000256" key="1">
    <source>
        <dbReference type="ARBA" id="ARBA00005546"/>
    </source>
</evidence>
<dbReference type="SUPFAM" id="SSF143870">
    <property type="entry name" value="PF0523-like"/>
    <property type="match status" value="1"/>
</dbReference>
<evidence type="ECO:0008006" key="4">
    <source>
        <dbReference type="Google" id="ProtNLM"/>
    </source>
</evidence>
<dbReference type="Gene3D" id="3.30.2380.10">
    <property type="entry name" value="CGI121/TPRKB"/>
    <property type="match status" value="1"/>
</dbReference>
<organism evidence="2 3">
    <name type="scientific">Thermoproteota archaeon</name>
    <dbReference type="NCBI Taxonomy" id="2056631"/>
    <lineage>
        <taxon>Archaea</taxon>
        <taxon>Thermoproteota</taxon>
    </lineage>
</organism>
<sequence>MLKLIEEKIEFNGKVYHITILSLKNVDGSKALELLDRLKRHEHSVVIQAFNPELIATHQHLLSAFIHALKAFKETRNISKNLSMEMVLYAAFTSQIKQAIELIGIKQGARDVVFFIASEDQKLTKEIVTTVFNSFKEGLLEDDSILEINREKALKMLEIMKLKEHLCDELYKGEELNNLVIKSVLERVAEVDLLK</sequence>
<dbReference type="Proteomes" id="UP000272051">
    <property type="component" value="Unassembled WGS sequence"/>
</dbReference>
<dbReference type="Pfam" id="PF08617">
    <property type="entry name" value="CGI-121"/>
    <property type="match status" value="1"/>
</dbReference>
<dbReference type="InterPro" id="IPR013926">
    <property type="entry name" value="CGI121/TPRKB"/>
</dbReference>
<comment type="caution">
    <text evidence="2">The sequence shown here is derived from an EMBL/GenBank/DDBJ whole genome shotgun (WGS) entry which is preliminary data.</text>
</comment>
<gene>
    <name evidence="2" type="ORF">DRJ33_05625</name>
</gene>
<dbReference type="EMBL" id="QMQX01000098">
    <property type="protein sequence ID" value="RLE51586.1"/>
    <property type="molecule type" value="Genomic_DNA"/>
</dbReference>
<dbReference type="NCBIfam" id="NF011465">
    <property type="entry name" value="PRK14886.1-1"/>
    <property type="match status" value="1"/>
</dbReference>
<evidence type="ECO:0000313" key="2">
    <source>
        <dbReference type="EMBL" id="RLE51586.1"/>
    </source>
</evidence>
<comment type="similarity">
    <text evidence="1">Belongs to the CGI121/TPRKB family.</text>
</comment>
<dbReference type="InterPro" id="IPR036504">
    <property type="entry name" value="CGI121/TPRKB_sf"/>
</dbReference>
<name>A0A497EWP1_9CREN</name>
<accession>A0A497EWP1</accession>
<reference evidence="2 3" key="1">
    <citation type="submission" date="2018-06" db="EMBL/GenBank/DDBJ databases">
        <title>Extensive metabolic versatility and redundancy in microbially diverse, dynamic hydrothermal sediments.</title>
        <authorList>
            <person name="Dombrowski N."/>
            <person name="Teske A."/>
            <person name="Baker B.J."/>
        </authorList>
    </citation>
    <scope>NUCLEOTIDE SEQUENCE [LARGE SCALE GENOMIC DNA]</scope>
    <source>
        <strain evidence="2">B34_G17</strain>
    </source>
</reference>
<proteinExistence type="inferred from homology"/>
<protein>
    <recommendedName>
        <fullName evidence="4">Kinase binding protein CGI-121</fullName>
    </recommendedName>
</protein>